<reference evidence="3" key="1">
    <citation type="journal article" date="2022" name="Int. J. Mol. Sci.">
        <title>Draft Genome of Tanacetum Coccineum: Genomic Comparison of Closely Related Tanacetum-Family Plants.</title>
        <authorList>
            <person name="Yamashiro T."/>
            <person name="Shiraishi A."/>
            <person name="Nakayama K."/>
            <person name="Satake H."/>
        </authorList>
    </citation>
    <scope>NUCLEOTIDE SEQUENCE</scope>
</reference>
<reference evidence="3" key="2">
    <citation type="submission" date="2022-01" db="EMBL/GenBank/DDBJ databases">
        <authorList>
            <person name="Yamashiro T."/>
            <person name="Shiraishi A."/>
            <person name="Satake H."/>
            <person name="Nakayama K."/>
        </authorList>
    </citation>
    <scope>NUCLEOTIDE SEQUENCE</scope>
</reference>
<evidence type="ECO:0000256" key="1">
    <source>
        <dbReference type="SAM" id="Coils"/>
    </source>
</evidence>
<proteinExistence type="predicted"/>
<evidence type="ECO:0008006" key="5">
    <source>
        <dbReference type="Google" id="ProtNLM"/>
    </source>
</evidence>
<name>A0ABQ5DLG9_9ASTR</name>
<feature type="coiled-coil region" evidence="1">
    <location>
        <begin position="652"/>
        <end position="686"/>
    </location>
</feature>
<protein>
    <recommendedName>
        <fullName evidence="5">Monodehydroascorbate reductase</fullName>
    </recommendedName>
</protein>
<feature type="compositionally biased region" description="Low complexity" evidence="2">
    <location>
        <begin position="302"/>
        <end position="315"/>
    </location>
</feature>
<keyword evidence="4" id="KW-1185">Reference proteome</keyword>
<gene>
    <name evidence="3" type="ORF">Tco_0939926</name>
</gene>
<dbReference type="Proteomes" id="UP001151760">
    <property type="component" value="Unassembled WGS sequence"/>
</dbReference>
<keyword evidence="1" id="KW-0175">Coiled coil</keyword>
<accession>A0ABQ5DLG9</accession>
<feature type="compositionally biased region" description="Polar residues" evidence="2">
    <location>
        <begin position="482"/>
        <end position="492"/>
    </location>
</feature>
<evidence type="ECO:0000256" key="2">
    <source>
        <dbReference type="SAM" id="MobiDB-lite"/>
    </source>
</evidence>
<dbReference type="EMBL" id="BQNB010015439">
    <property type="protein sequence ID" value="GJT40061.1"/>
    <property type="molecule type" value="Genomic_DNA"/>
</dbReference>
<feature type="compositionally biased region" description="Basic residues" evidence="2">
    <location>
        <begin position="352"/>
        <end position="364"/>
    </location>
</feature>
<feature type="region of interest" description="Disordered" evidence="2">
    <location>
        <begin position="280"/>
        <end position="368"/>
    </location>
</feature>
<comment type="caution">
    <text evidence="3">The sequence shown here is derived from an EMBL/GenBank/DDBJ whole genome shotgun (WGS) entry which is preliminary data.</text>
</comment>
<feature type="region of interest" description="Disordered" evidence="2">
    <location>
        <begin position="468"/>
        <end position="492"/>
    </location>
</feature>
<organism evidence="3 4">
    <name type="scientific">Tanacetum coccineum</name>
    <dbReference type="NCBI Taxonomy" id="301880"/>
    <lineage>
        <taxon>Eukaryota</taxon>
        <taxon>Viridiplantae</taxon>
        <taxon>Streptophyta</taxon>
        <taxon>Embryophyta</taxon>
        <taxon>Tracheophyta</taxon>
        <taxon>Spermatophyta</taxon>
        <taxon>Magnoliopsida</taxon>
        <taxon>eudicotyledons</taxon>
        <taxon>Gunneridae</taxon>
        <taxon>Pentapetalae</taxon>
        <taxon>asterids</taxon>
        <taxon>campanulids</taxon>
        <taxon>Asterales</taxon>
        <taxon>Asteraceae</taxon>
        <taxon>Asteroideae</taxon>
        <taxon>Anthemideae</taxon>
        <taxon>Anthemidinae</taxon>
        <taxon>Tanacetum</taxon>
    </lineage>
</organism>
<evidence type="ECO:0000313" key="4">
    <source>
        <dbReference type="Proteomes" id="UP001151760"/>
    </source>
</evidence>
<feature type="compositionally biased region" description="Basic residues" evidence="2">
    <location>
        <begin position="287"/>
        <end position="298"/>
    </location>
</feature>
<sequence length="694" mass="76930">MLIIMADANLNAPEAPIAADSPPTRSDEQILPRDKWNTNFFRAFTASSTIPSIYIQQFWDTIRFDKDNGYSCQLDEQRFYLTKATLRDALQLPSDISNYTPPPNSNTIISFVNNLGYLNVVRTLSGVMTNDMYQPWRALATIINLFLTGKTSGFERLRAPILQILWDKMNLAIHAEGKKKVNPLVIPGIQFTKLFINHLQSKHKFHKRPGSPLHLPSEEYALGYLKFAFKNTKRVRFGMAIPDTLISEDIRTATYYSEYVAKVTKYQRYLAGEVVSDDEAPGLKSAKGAKPKTPRKPKPQSTKTAPVAKPAAPKTLKSFASQPSKPTPAPAKPHQKKRKLVEGTTKEPSQAKRSKASKVLKKRTLSSTRQLVDEFVDEGVPDKEPMGPLPAVVFRKTDTGKFQPLPEVEGKGKEKVGEEQAAQVLLNLQTPKKKNPAEQFIFQRRTPATTEPSGLVKSLSLYAKLGLTDSGTDSDEEVSPDMNAQGQVEGQGGTNHVDTGMSQIPSSHVVYAGPNLDHIDLGIAEASSQPNTEKMDDEFTSTAYPKNLDKEFSFTDPFLVEKSQEDEPEKTNTEAEGQSMVTVPIHQDSSSVPLMTTPVIDITNPQSYSITVLASMPTTTTTVTETTTTTIVLPPPPQPQQDVSTSTLIQTIGQLEQNIADLVYANQALEERLDKQGNKIYHLEKQDLSRMIIE</sequence>
<evidence type="ECO:0000313" key="3">
    <source>
        <dbReference type="EMBL" id="GJT40061.1"/>
    </source>
</evidence>